<feature type="compositionally biased region" description="Basic and acidic residues" evidence="1">
    <location>
        <begin position="159"/>
        <end position="170"/>
    </location>
</feature>
<proteinExistence type="predicted"/>
<keyword evidence="3" id="KW-1185">Reference proteome</keyword>
<accession>A0AAX6I4S8</accession>
<dbReference type="AlphaFoldDB" id="A0AAX6I4S8"/>
<gene>
    <name evidence="2" type="ORF">M6B38_115765</name>
</gene>
<dbReference type="EMBL" id="JANAVB010004797">
    <property type="protein sequence ID" value="KAJ6847981.1"/>
    <property type="molecule type" value="Genomic_DNA"/>
</dbReference>
<evidence type="ECO:0000256" key="1">
    <source>
        <dbReference type="SAM" id="MobiDB-lite"/>
    </source>
</evidence>
<protein>
    <submittedName>
        <fullName evidence="2">Expansin-A7</fullName>
    </submittedName>
</protein>
<reference evidence="2" key="1">
    <citation type="journal article" date="2023" name="GigaByte">
        <title>Genome assembly of the bearded iris, Iris pallida Lam.</title>
        <authorList>
            <person name="Bruccoleri R.E."/>
            <person name="Oakeley E.J."/>
            <person name="Faust A.M.E."/>
            <person name="Altorfer M."/>
            <person name="Dessus-Babus S."/>
            <person name="Burckhardt D."/>
            <person name="Oertli M."/>
            <person name="Naumann U."/>
            <person name="Petersen F."/>
            <person name="Wong J."/>
        </authorList>
    </citation>
    <scope>NUCLEOTIDE SEQUENCE</scope>
    <source>
        <strain evidence="2">GSM-AAB239-AS_SAM_17_03QT</strain>
    </source>
</reference>
<organism evidence="2 3">
    <name type="scientific">Iris pallida</name>
    <name type="common">Sweet iris</name>
    <dbReference type="NCBI Taxonomy" id="29817"/>
    <lineage>
        <taxon>Eukaryota</taxon>
        <taxon>Viridiplantae</taxon>
        <taxon>Streptophyta</taxon>
        <taxon>Embryophyta</taxon>
        <taxon>Tracheophyta</taxon>
        <taxon>Spermatophyta</taxon>
        <taxon>Magnoliopsida</taxon>
        <taxon>Liliopsida</taxon>
        <taxon>Asparagales</taxon>
        <taxon>Iridaceae</taxon>
        <taxon>Iridoideae</taxon>
        <taxon>Irideae</taxon>
        <taxon>Iris</taxon>
    </lineage>
</organism>
<dbReference type="Proteomes" id="UP001140949">
    <property type="component" value="Unassembled WGS sequence"/>
</dbReference>
<feature type="region of interest" description="Disordered" evidence="1">
    <location>
        <begin position="122"/>
        <end position="170"/>
    </location>
</feature>
<feature type="compositionally biased region" description="Basic and acidic residues" evidence="1">
    <location>
        <begin position="137"/>
        <end position="149"/>
    </location>
</feature>
<reference evidence="2" key="2">
    <citation type="submission" date="2023-04" db="EMBL/GenBank/DDBJ databases">
        <authorList>
            <person name="Bruccoleri R.E."/>
            <person name="Oakeley E.J."/>
            <person name="Faust A.-M."/>
            <person name="Dessus-Babus S."/>
            <person name="Altorfer M."/>
            <person name="Burckhardt D."/>
            <person name="Oertli M."/>
            <person name="Naumann U."/>
            <person name="Petersen F."/>
            <person name="Wong J."/>
        </authorList>
    </citation>
    <scope>NUCLEOTIDE SEQUENCE</scope>
    <source>
        <strain evidence="2">GSM-AAB239-AS_SAM_17_03QT</strain>
        <tissue evidence="2">Leaf</tissue>
    </source>
</reference>
<evidence type="ECO:0000313" key="3">
    <source>
        <dbReference type="Proteomes" id="UP001140949"/>
    </source>
</evidence>
<comment type="caution">
    <text evidence="2">The sequence shown here is derived from an EMBL/GenBank/DDBJ whole genome shotgun (WGS) entry which is preliminary data.</text>
</comment>
<sequence>MAAPLLIALSPHILQCDRRTHPRRIYRRHLAVRLRHLLRWQRRLRHYGWGLWVWEPVQPGLQSRDGSAEHGAVRPGAELWRLLRNEVHRRPVVVPRRKPLQLYHRHQVLPVQLRAALRQRGVVQPSPPPLRPRHAHVPQDRRVPSRDRPSLLSQGPMQEEGRDPIHDQRL</sequence>
<evidence type="ECO:0000313" key="2">
    <source>
        <dbReference type="EMBL" id="KAJ6847981.1"/>
    </source>
</evidence>
<name>A0AAX6I4S8_IRIPA</name>